<dbReference type="Pfam" id="PF16153">
    <property type="entry name" value="DUF4861"/>
    <property type="match status" value="1"/>
</dbReference>
<reference evidence="1 2" key="1">
    <citation type="submission" date="2019-07" db="EMBL/GenBank/DDBJ databases">
        <title>The draft genome sequence of Aquimarina algiphila M91.</title>
        <authorList>
            <person name="Meng X."/>
        </authorList>
    </citation>
    <scope>NUCLEOTIDE SEQUENCE [LARGE SCALE GENOMIC DNA]</scope>
    <source>
        <strain evidence="1 2">M91</strain>
    </source>
</reference>
<protein>
    <submittedName>
        <fullName evidence="1">DUF4861 domain-containing protein</fullName>
    </submittedName>
</protein>
<dbReference type="OrthoDB" id="9800230at2"/>
<dbReference type="InterPro" id="IPR032342">
    <property type="entry name" value="DUF4861"/>
</dbReference>
<dbReference type="PROSITE" id="PS51257">
    <property type="entry name" value="PROKAR_LIPOPROTEIN"/>
    <property type="match status" value="1"/>
</dbReference>
<gene>
    <name evidence="1" type="ORF">FOF46_12995</name>
</gene>
<accession>A0A554VK55</accession>
<proteinExistence type="predicted"/>
<evidence type="ECO:0000313" key="1">
    <source>
        <dbReference type="EMBL" id="TSE08307.1"/>
    </source>
</evidence>
<dbReference type="RefSeq" id="WP_109435814.1">
    <property type="nucleotide sequence ID" value="NZ_CANLFO010000017.1"/>
</dbReference>
<comment type="caution">
    <text evidence="1">The sequence shown here is derived from an EMBL/GenBank/DDBJ whole genome shotgun (WGS) entry which is preliminary data.</text>
</comment>
<sequence length="402" mass="46399">MKHHFLILFIVYYFVPSLLISCEATDKLYTITTVNNTNLKREKETIEIQLKDVPEFSKEEYNNLSIFDTKNNLVVSQLVDIDQDSIQDYIIFQTDFNPNETKKFTLVYQKETQLNNKVDVHTFCRIVPERIDDFAWENDKVAFRTYGPKCQQLFEEGKPGGLISSGIDCWTKRVDYPIINKWYKDYLNGKSYHKDHGEGYDAYHVGTTRGCGGVALIHNNTYLLTKNFTNWKILANGPIRSIFELEYATIKVGNSEVSEKKRISLDLGTHLYHCQISYTSKRQLSKAGIGLALHQGKGKTTMNKAEGWVSYWEPMEDSYIGTAILINPKSITDIAINDTLSKDESFNNLWVNTKIQKNHFSYWAGFGWKKSGDFNTSRDWENYLKKEASKKNTPIAITLTKK</sequence>
<organism evidence="1 2">
    <name type="scientific">Aquimarina algiphila</name>
    <dbReference type="NCBI Taxonomy" id="2047982"/>
    <lineage>
        <taxon>Bacteria</taxon>
        <taxon>Pseudomonadati</taxon>
        <taxon>Bacteroidota</taxon>
        <taxon>Flavobacteriia</taxon>
        <taxon>Flavobacteriales</taxon>
        <taxon>Flavobacteriaceae</taxon>
        <taxon>Aquimarina</taxon>
    </lineage>
</organism>
<evidence type="ECO:0000313" key="2">
    <source>
        <dbReference type="Proteomes" id="UP000318833"/>
    </source>
</evidence>
<dbReference type="AlphaFoldDB" id="A0A554VK55"/>
<dbReference type="EMBL" id="VLNR01000024">
    <property type="protein sequence ID" value="TSE08307.1"/>
    <property type="molecule type" value="Genomic_DNA"/>
</dbReference>
<keyword evidence="2" id="KW-1185">Reference proteome</keyword>
<name>A0A554VK55_9FLAO</name>
<dbReference type="Proteomes" id="UP000318833">
    <property type="component" value="Unassembled WGS sequence"/>
</dbReference>